<keyword evidence="2" id="KW-1185">Reference proteome</keyword>
<dbReference type="SUPFAM" id="SSF102588">
    <property type="entry name" value="LmbE-like"/>
    <property type="match status" value="1"/>
</dbReference>
<reference evidence="1 2" key="1">
    <citation type="submission" date="2023-01" db="EMBL/GenBank/DDBJ databases">
        <title>Novel diversity within Roseofilum (Cyanobacteria; Desertifilaceae) from marine benthic mats with descriptions of four novel species.</title>
        <authorList>
            <person name="Wang Y."/>
            <person name="Berthold D.E."/>
            <person name="Hu J."/>
            <person name="Lefler F.W."/>
            <person name="Laughinghouse H.D. IV."/>
        </authorList>
    </citation>
    <scope>NUCLEOTIDE SEQUENCE [LARGE SCALE GENOMIC DNA]</scope>
    <source>
        <strain evidence="1 2">BLCC-M154</strain>
    </source>
</reference>
<dbReference type="Gene3D" id="3.40.50.10320">
    <property type="entry name" value="LmbE-like"/>
    <property type="match status" value="1"/>
</dbReference>
<dbReference type="Pfam" id="PF02585">
    <property type="entry name" value="PIG-L"/>
    <property type="match status" value="1"/>
</dbReference>
<organism evidence="1 2">
    <name type="scientific">Roseofilum acuticapitatum BLCC-M154</name>
    <dbReference type="NCBI Taxonomy" id="3022444"/>
    <lineage>
        <taxon>Bacteria</taxon>
        <taxon>Bacillati</taxon>
        <taxon>Cyanobacteriota</taxon>
        <taxon>Cyanophyceae</taxon>
        <taxon>Desertifilales</taxon>
        <taxon>Desertifilaceae</taxon>
        <taxon>Roseofilum</taxon>
        <taxon>Roseofilum acuticapitatum</taxon>
    </lineage>
</organism>
<dbReference type="InterPro" id="IPR003737">
    <property type="entry name" value="GlcNAc_PI_deacetylase-related"/>
</dbReference>
<dbReference type="InterPro" id="IPR024078">
    <property type="entry name" value="LmbE-like_dom_sf"/>
</dbReference>
<proteinExistence type="predicted"/>
<evidence type="ECO:0000313" key="2">
    <source>
        <dbReference type="Proteomes" id="UP001235303"/>
    </source>
</evidence>
<accession>A0ABT7AR80</accession>
<dbReference type="RefSeq" id="WP_283753144.1">
    <property type="nucleotide sequence ID" value="NZ_JAQOSP010000057.1"/>
</dbReference>
<sequence>MSPVIFLSPHLDDAALSCGAYISMLVERSIDVRVHTLFSGIPKIEELSPLAKAIHLEGGLESDGMLRRREEDRVAMQYLGVKFTYADFLDCIYRTDPAGRSRYQTKKGIFPVRPDLEVDADTLKDLVTYLCRVLKEVRPSEVYVPLGIGHHIDHILVREALERSIWRSGSDNSTDVIYYEDVPYVCSPDSRDFLATLSKSFLKSSAEIILYLMQNDFCPKMAKVLFKKPGFLVSQKPGFLKKPGFLTDSLDFVSLRYYQRVIFLYDRFSDVRPGVVED</sequence>
<protein>
    <submittedName>
        <fullName evidence="1">PIG-L family deacetylase</fullName>
    </submittedName>
</protein>
<comment type="caution">
    <text evidence="1">The sequence shown here is derived from an EMBL/GenBank/DDBJ whole genome shotgun (WGS) entry which is preliminary data.</text>
</comment>
<name>A0ABT7AR80_9CYAN</name>
<evidence type="ECO:0000313" key="1">
    <source>
        <dbReference type="EMBL" id="MDJ1169385.1"/>
    </source>
</evidence>
<dbReference type="Proteomes" id="UP001235303">
    <property type="component" value="Unassembled WGS sequence"/>
</dbReference>
<gene>
    <name evidence="1" type="ORF">PMG71_08105</name>
</gene>
<dbReference type="EMBL" id="JAQOSP010000057">
    <property type="protein sequence ID" value="MDJ1169385.1"/>
    <property type="molecule type" value="Genomic_DNA"/>
</dbReference>